<accession>A0ABS2CM38</accession>
<feature type="transmembrane region" description="Helical" evidence="1">
    <location>
        <begin position="356"/>
        <end position="378"/>
    </location>
</feature>
<comment type="caution">
    <text evidence="2">The sequence shown here is derived from an EMBL/GenBank/DDBJ whole genome shotgun (WGS) entry which is preliminary data.</text>
</comment>
<dbReference type="Proteomes" id="UP001430172">
    <property type="component" value="Unassembled WGS sequence"/>
</dbReference>
<organism evidence="2 3">
    <name type="scientific">Phycicoccus sonneratiae</name>
    <dbReference type="NCBI Taxonomy" id="2807628"/>
    <lineage>
        <taxon>Bacteria</taxon>
        <taxon>Bacillati</taxon>
        <taxon>Actinomycetota</taxon>
        <taxon>Actinomycetes</taxon>
        <taxon>Micrococcales</taxon>
        <taxon>Intrasporangiaceae</taxon>
        <taxon>Phycicoccus</taxon>
    </lineage>
</organism>
<evidence type="ECO:0000313" key="2">
    <source>
        <dbReference type="EMBL" id="MBM6400934.1"/>
    </source>
</evidence>
<feature type="transmembrane region" description="Helical" evidence="1">
    <location>
        <begin position="15"/>
        <end position="33"/>
    </location>
</feature>
<keyword evidence="1" id="KW-1133">Transmembrane helix</keyword>
<feature type="transmembrane region" description="Helical" evidence="1">
    <location>
        <begin position="197"/>
        <end position="227"/>
    </location>
</feature>
<dbReference type="EMBL" id="JAFDVD010000012">
    <property type="protein sequence ID" value="MBM6400934.1"/>
    <property type="molecule type" value="Genomic_DNA"/>
</dbReference>
<feature type="transmembrane region" description="Helical" evidence="1">
    <location>
        <begin position="390"/>
        <end position="407"/>
    </location>
</feature>
<dbReference type="RefSeq" id="WP_204131404.1">
    <property type="nucleotide sequence ID" value="NZ_JAFDVD010000012.1"/>
</dbReference>
<name>A0ABS2CM38_9MICO</name>
<gene>
    <name evidence="2" type="ORF">JQN70_11095</name>
</gene>
<keyword evidence="3" id="KW-1185">Reference proteome</keyword>
<sequence>MAAGTATRARRTREVPWLAATVLVAFAVGAWSLRLWEWDPRNPIAIGWDHTQISMQLKDIHDHGWYWRNPDLGFPFGQVGSFFPELNVVHMLAIKALDLVLPGTFTAGSVYFVLSFPLTGATGYLLARSQGLSRAAGFVLGVLFANAPGHAERFGHLYLAQYWVVPVAMWLVLEVARGRALLSPAGTGTPRWRGGRTLVTVAAVLVVGLSGVYYVAFTLILLLVAALARRFGGGSPVDLLRGVAVMAGLVVCIGLPLAAARLGLRGELVTGRVPAQRNPGESELFAGKLMDLLLPWPGHRLPALEYLTFAYRTATHATVETSALGVVGVAGLVGLSLLGLLTLLSGRRTDPQLSRWSGLTLVSFLVYTVGGLGSFIAVFATPQVRTWSRMSLYVLVLALLAVGAWLTRLERRRGVLTAGLVAVLLVVVGSLDQTNPALAPDHRAVAREMDGLRSYTSALQQRVGPGCGVFQVPVLPYPETLGPERMEGYDQLKPYLAGSDLRFSVAAMRGTAAATWQSAVDTRDLDGLAADLRSAGFCALEVDTEGFSAKQDPTGRLTEAWGDPVARTPDGTFLAWDLRAAGAAGEGDTARRTRVLEPLLVSVGGYEPEEVDGTLGQYLGPLGGISVANPGAPARVTVQMEVRGVGTSRREVTVSHGDEVLARVTASADVSTRLALTVDAPRGATDLVVRVSGPTEKESDGDRVTTLFVSDVEVTADGGRRAVSLLDQVATGWVLP</sequence>
<feature type="transmembrane region" description="Helical" evidence="1">
    <location>
        <begin position="323"/>
        <end position="344"/>
    </location>
</feature>
<proteinExistence type="predicted"/>
<evidence type="ECO:0008006" key="4">
    <source>
        <dbReference type="Google" id="ProtNLM"/>
    </source>
</evidence>
<keyword evidence="1" id="KW-0812">Transmembrane</keyword>
<keyword evidence="1" id="KW-0472">Membrane</keyword>
<evidence type="ECO:0000313" key="3">
    <source>
        <dbReference type="Proteomes" id="UP001430172"/>
    </source>
</evidence>
<feature type="transmembrane region" description="Helical" evidence="1">
    <location>
        <begin position="239"/>
        <end position="264"/>
    </location>
</feature>
<evidence type="ECO:0000256" key="1">
    <source>
        <dbReference type="SAM" id="Phobius"/>
    </source>
</evidence>
<protein>
    <recommendedName>
        <fullName evidence="4">YfhO family protein</fullName>
    </recommendedName>
</protein>
<feature type="transmembrane region" description="Helical" evidence="1">
    <location>
        <begin position="109"/>
        <end position="127"/>
    </location>
</feature>
<reference evidence="2" key="1">
    <citation type="submission" date="2021-02" db="EMBL/GenBank/DDBJ databases">
        <title>Phycicoccus sp. MQZ13P-5T, whole genome shotgun sequence.</title>
        <authorList>
            <person name="Tuo L."/>
        </authorList>
    </citation>
    <scope>NUCLEOTIDE SEQUENCE</scope>
    <source>
        <strain evidence="2">MQZ13P-5</strain>
    </source>
</reference>